<proteinExistence type="predicted"/>
<name>A0ABR9IYF6_RHIVS</name>
<protein>
    <submittedName>
        <fullName evidence="1">Uncharacterized protein</fullName>
    </submittedName>
</protein>
<dbReference type="Proteomes" id="UP000620262">
    <property type="component" value="Unassembled WGS sequence"/>
</dbReference>
<comment type="caution">
    <text evidence="1">The sequence shown here is derived from an EMBL/GenBank/DDBJ whole genome shotgun (WGS) entry which is preliminary data.</text>
</comment>
<evidence type="ECO:0000313" key="1">
    <source>
        <dbReference type="EMBL" id="MBE1508258.1"/>
    </source>
</evidence>
<dbReference type="EMBL" id="JADBEC010000002">
    <property type="protein sequence ID" value="MBE1508258.1"/>
    <property type="molecule type" value="Genomic_DNA"/>
</dbReference>
<gene>
    <name evidence="1" type="ORF">H4W29_005503</name>
</gene>
<organism evidence="1 2">
    <name type="scientific">Rhizobium viscosum</name>
    <name type="common">Arthrobacter viscosus</name>
    <dbReference type="NCBI Taxonomy" id="1673"/>
    <lineage>
        <taxon>Bacteria</taxon>
        <taxon>Pseudomonadati</taxon>
        <taxon>Pseudomonadota</taxon>
        <taxon>Alphaproteobacteria</taxon>
        <taxon>Hyphomicrobiales</taxon>
        <taxon>Rhizobiaceae</taxon>
        <taxon>Rhizobium/Agrobacterium group</taxon>
        <taxon>Rhizobium</taxon>
    </lineage>
</organism>
<sequence>MRDTLRPYTGFPEASNAFSAAEAFAAVFSGIVNSMFSEEFRQSAARRDELRADKLVALAQMCSAGAVPDYSRFVPEAMDLLQQAEGWTLLQHVCDATAPLRDDVAMDFKNLQVAKLIWRACEGLEEALYSVFKGDSTSRPVEPPTSHCRLIKDFIS</sequence>
<evidence type="ECO:0000313" key="2">
    <source>
        <dbReference type="Proteomes" id="UP000620262"/>
    </source>
</evidence>
<accession>A0ABR9IYF6</accession>
<dbReference type="RefSeq" id="WP_192731890.1">
    <property type="nucleotide sequence ID" value="NZ_BAAAVL010000002.1"/>
</dbReference>
<keyword evidence="2" id="KW-1185">Reference proteome</keyword>
<reference evidence="1 2" key="1">
    <citation type="submission" date="2020-10" db="EMBL/GenBank/DDBJ databases">
        <title>Sequencing the genomes of 1000 actinobacteria strains.</title>
        <authorList>
            <person name="Klenk H.-P."/>
        </authorList>
    </citation>
    <scope>NUCLEOTIDE SEQUENCE [LARGE SCALE GENOMIC DNA]</scope>
    <source>
        <strain evidence="1 2">DSM 7307</strain>
    </source>
</reference>